<evidence type="ECO:0000256" key="3">
    <source>
        <dbReference type="ARBA" id="ARBA00022448"/>
    </source>
</evidence>
<dbReference type="GO" id="GO:0006405">
    <property type="term" value="P:RNA export from nucleus"/>
    <property type="evidence" value="ECO:0007669"/>
    <property type="project" value="TreeGrafter"/>
</dbReference>
<evidence type="ECO:0000256" key="5">
    <source>
        <dbReference type="ARBA" id="ARBA00022927"/>
    </source>
</evidence>
<evidence type="ECO:0000256" key="1">
    <source>
        <dbReference type="ARBA" id="ARBA00004567"/>
    </source>
</evidence>
<dbReference type="GO" id="GO:0003723">
    <property type="term" value="F:RNA binding"/>
    <property type="evidence" value="ECO:0007669"/>
    <property type="project" value="TreeGrafter"/>
</dbReference>
<feature type="compositionally biased region" description="Basic and acidic residues" evidence="9">
    <location>
        <begin position="464"/>
        <end position="478"/>
    </location>
</feature>
<dbReference type="Gene3D" id="1.10.10.2360">
    <property type="match status" value="1"/>
</dbReference>
<feature type="compositionally biased region" description="Polar residues" evidence="9">
    <location>
        <begin position="34"/>
        <end position="46"/>
    </location>
</feature>
<accession>A0AAV7YPH6</accession>
<name>A0AAV7YPH6_9EUKA</name>
<comment type="caution">
    <text evidence="11">The sequence shown here is derived from an EMBL/GenBank/DDBJ whole genome shotgun (WGS) entry which is preliminary data.</text>
</comment>
<dbReference type="Proteomes" id="UP001146793">
    <property type="component" value="Unassembled WGS sequence"/>
</dbReference>
<feature type="region of interest" description="Disordered" evidence="9">
    <location>
        <begin position="461"/>
        <end position="512"/>
    </location>
</feature>
<feature type="compositionally biased region" description="Polar residues" evidence="9">
    <location>
        <begin position="80"/>
        <end position="97"/>
    </location>
</feature>
<keyword evidence="5" id="KW-0653">Protein transport</keyword>
<comment type="similarity">
    <text evidence="2">Belongs to the nucleoporin GLFG family.</text>
</comment>
<dbReference type="PROSITE" id="PS51434">
    <property type="entry name" value="NUP_C"/>
    <property type="match status" value="1"/>
</dbReference>
<feature type="compositionally biased region" description="Basic residues" evidence="9">
    <location>
        <begin position="710"/>
        <end position="719"/>
    </location>
</feature>
<sequence length="895" mass="101547">MSNFLNERSFFGHRSSVYGNSRRRSLLGSRQSNYSGNNFGKTNQGRYSKDDSFSSLFGPRKGSSYSQNRNRSSSGYNSSTIFGSNSTRDRTNSNYSLSKHYRGGSENDYQPHFEKDSRRSNRKDVYLQSICAMDKYSKKSPEELRLDDITLHFTGSLPSYLNSSSVNRSSNSLFSRNRSGSGNNGGNSLFRNSNSSSGSIFGSGSGRSNRNSNSLFGNRNNNSSNRIFGNNYNNNNNSSRSNSLFGNSGSGLFSRSSSNNNSGRRSNSLFGNSNRNSNSLFGNRNNNSSNSIFGNNYNNNNNNNRSNSLFGNSGSGLFSRSNNNSRRRSNSLFGKSNRNSNSLFGNRNRNNNSIFGNRSNSSISLFGNRSNGSNFIFSNKNGLFNKCSSLFSSNSRNDSQGNSNYDQSYDNIIQLVEKSYEDPYGYSLSPLKDPIQSNYLLDPVSRFKKSSNPNYTKKIAKTLTSDKKSQRGQVKDENFFSNNKRNAEQKSNTSSNDDRNVAKNNNEKISSGDQEIIKSVPIQIPVKVNQFKVTVKSPLKSKIKPRSYETPKTLFIDLYKNKPKLHSQINSPPTPRSVGIKKIIINDFSLDSKNKNSLHFKTPTRPKRNRRSYSVPKKNSKKKFTFNSLDLNNYNFNYPSDQPQHNPLTKNKNKNENRNENKNENRNENRKNKKKLQKTPKKTKNNTNTKSNEITIKVNPSSKRIPNKNNKNRQTRRHTSNISSPKLKKKIARRLDFESNNPKMFQKNAPYLFTKKDYYTVPSAKKLLLMNYDQLTQIKDLIIGRVGYGEVMFPGTTNIVDLHLEEIIIFNQTQIIVYPDVSKRPSPGKGLNKPAKIILKNCFPLKKKSKEPSKNPEKIKNLIKKLKIATTKFDGKFITWSNGKWVFEVQDFSNN</sequence>
<dbReference type="GO" id="GO:0017056">
    <property type="term" value="F:structural constituent of nuclear pore"/>
    <property type="evidence" value="ECO:0007669"/>
    <property type="project" value="InterPro"/>
</dbReference>
<evidence type="ECO:0000256" key="9">
    <source>
        <dbReference type="SAM" id="MobiDB-lite"/>
    </source>
</evidence>
<evidence type="ECO:0000256" key="7">
    <source>
        <dbReference type="ARBA" id="ARBA00023132"/>
    </source>
</evidence>
<dbReference type="GO" id="GO:0034398">
    <property type="term" value="P:telomere tethering at nuclear periphery"/>
    <property type="evidence" value="ECO:0007669"/>
    <property type="project" value="TreeGrafter"/>
</dbReference>
<feature type="compositionally biased region" description="Polar residues" evidence="9">
    <location>
        <begin position="502"/>
        <end position="512"/>
    </location>
</feature>
<gene>
    <name evidence="11" type="ORF">M0812_20555</name>
</gene>
<dbReference type="InterPro" id="IPR036903">
    <property type="entry name" value="Nup98_auto-Pept-S59_dom_sf"/>
</dbReference>
<keyword evidence="8" id="KW-0539">Nucleus</keyword>
<feature type="region of interest" description="Disordered" evidence="9">
    <location>
        <begin position="593"/>
        <end position="728"/>
    </location>
</feature>
<dbReference type="PANTHER" id="PTHR23198:SF6">
    <property type="entry name" value="NUCLEAR PORE COMPLEX PROTEIN NUP98-NUP96"/>
    <property type="match status" value="1"/>
</dbReference>
<organism evidence="11 12">
    <name type="scientific">Anaeramoeba flamelloides</name>
    <dbReference type="NCBI Taxonomy" id="1746091"/>
    <lineage>
        <taxon>Eukaryota</taxon>
        <taxon>Metamonada</taxon>
        <taxon>Anaeramoebidae</taxon>
        <taxon>Anaeramoeba</taxon>
    </lineage>
</organism>
<evidence type="ECO:0000313" key="11">
    <source>
        <dbReference type="EMBL" id="KAJ3431641.1"/>
    </source>
</evidence>
<dbReference type="Pfam" id="PF04096">
    <property type="entry name" value="Nucleoporin2"/>
    <property type="match status" value="1"/>
</dbReference>
<feature type="compositionally biased region" description="Basic and acidic residues" evidence="9">
    <location>
        <begin position="103"/>
        <end position="121"/>
    </location>
</feature>
<dbReference type="PANTHER" id="PTHR23198">
    <property type="entry name" value="NUCLEOPORIN"/>
    <property type="match status" value="1"/>
</dbReference>
<evidence type="ECO:0000256" key="4">
    <source>
        <dbReference type="ARBA" id="ARBA00022816"/>
    </source>
</evidence>
<protein>
    <submittedName>
        <fullName evidence="11">Nuclear pore complex protein nup98-nup96</fullName>
    </submittedName>
</protein>
<feature type="region of interest" description="Disordered" evidence="9">
    <location>
        <begin position="20"/>
        <end position="121"/>
    </location>
</feature>
<feature type="compositionally biased region" description="Polar residues" evidence="9">
    <location>
        <begin position="698"/>
        <end position="709"/>
    </location>
</feature>
<dbReference type="SUPFAM" id="SSF82215">
    <property type="entry name" value="C-terminal autoproteolytic domain of nucleoporin nup98"/>
    <property type="match status" value="1"/>
</dbReference>
<feature type="domain" description="Peptidase S59" evidence="10">
    <location>
        <begin position="755"/>
        <end position="892"/>
    </location>
</feature>
<dbReference type="InterPro" id="IPR025574">
    <property type="entry name" value="Nucleoporin_FG_rpt"/>
</dbReference>
<keyword evidence="3" id="KW-0813">Transport</keyword>
<dbReference type="Pfam" id="PF13634">
    <property type="entry name" value="Nucleoporin_FG"/>
    <property type="match status" value="3"/>
</dbReference>
<dbReference type="GO" id="GO:0044614">
    <property type="term" value="C:nuclear pore cytoplasmic filaments"/>
    <property type="evidence" value="ECO:0007669"/>
    <property type="project" value="TreeGrafter"/>
</dbReference>
<dbReference type="GO" id="GO:0006606">
    <property type="term" value="P:protein import into nucleus"/>
    <property type="evidence" value="ECO:0007669"/>
    <property type="project" value="TreeGrafter"/>
</dbReference>
<comment type="subcellular location">
    <subcellularLocation>
        <location evidence="1">Nucleus</location>
        <location evidence="1">Nuclear pore complex</location>
    </subcellularLocation>
</comment>
<feature type="region of interest" description="Disordered" evidence="9">
    <location>
        <begin position="160"/>
        <end position="358"/>
    </location>
</feature>
<feature type="compositionally biased region" description="Polar residues" evidence="9">
    <location>
        <begin position="479"/>
        <end position="495"/>
    </location>
</feature>
<evidence type="ECO:0000256" key="2">
    <source>
        <dbReference type="ARBA" id="ARBA00008926"/>
    </source>
</evidence>
<dbReference type="InterPro" id="IPR007230">
    <property type="entry name" value="Nup98_auto-Pept-S59_dom"/>
</dbReference>
<dbReference type="EMBL" id="JANTQA010000047">
    <property type="protein sequence ID" value="KAJ3431641.1"/>
    <property type="molecule type" value="Genomic_DNA"/>
</dbReference>
<keyword evidence="4" id="KW-0509">mRNA transport</keyword>
<reference evidence="11" key="1">
    <citation type="submission" date="2022-08" db="EMBL/GenBank/DDBJ databases">
        <title>Novel sulphate-reducing endosymbionts in the free-living metamonad Anaeramoeba.</title>
        <authorList>
            <person name="Jerlstrom-Hultqvist J."/>
            <person name="Cepicka I."/>
            <person name="Gallot-Lavallee L."/>
            <person name="Salas-Leiva D."/>
            <person name="Curtis B.A."/>
            <person name="Zahonova K."/>
            <person name="Pipaliya S."/>
            <person name="Dacks J."/>
            <person name="Roger A.J."/>
        </authorList>
    </citation>
    <scope>NUCLEOTIDE SEQUENCE</scope>
    <source>
        <strain evidence="11">Busselton2</strain>
    </source>
</reference>
<evidence type="ECO:0000256" key="6">
    <source>
        <dbReference type="ARBA" id="ARBA00023010"/>
    </source>
</evidence>
<evidence type="ECO:0000256" key="8">
    <source>
        <dbReference type="ARBA" id="ARBA00023242"/>
    </source>
</evidence>
<keyword evidence="7" id="KW-0906">Nuclear pore complex</keyword>
<evidence type="ECO:0000259" key="10">
    <source>
        <dbReference type="PROSITE" id="PS51434"/>
    </source>
</evidence>
<feature type="compositionally biased region" description="Basic residues" evidence="9">
    <location>
        <begin position="671"/>
        <end position="684"/>
    </location>
</feature>
<keyword evidence="6" id="KW-0811">Translocation</keyword>
<feature type="compositionally biased region" description="Low complexity" evidence="9">
    <location>
        <begin position="62"/>
        <end position="79"/>
    </location>
</feature>
<feature type="compositionally biased region" description="Basic and acidic residues" evidence="9">
    <location>
        <begin position="653"/>
        <end position="670"/>
    </location>
</feature>
<dbReference type="GO" id="GO:0008139">
    <property type="term" value="F:nuclear localization sequence binding"/>
    <property type="evidence" value="ECO:0007669"/>
    <property type="project" value="TreeGrafter"/>
</dbReference>
<feature type="compositionally biased region" description="Basic residues" evidence="9">
    <location>
        <begin position="596"/>
        <end position="611"/>
    </location>
</feature>
<feature type="compositionally biased region" description="Polar residues" evidence="9">
    <location>
        <begin position="629"/>
        <end position="648"/>
    </location>
</feature>
<dbReference type="AlphaFoldDB" id="A0AAV7YPH6"/>
<dbReference type="GO" id="GO:0000973">
    <property type="term" value="P:post-transcriptional tethering of RNA polymerase II gene DNA at nuclear periphery"/>
    <property type="evidence" value="ECO:0007669"/>
    <property type="project" value="TreeGrafter"/>
</dbReference>
<dbReference type="GO" id="GO:0051028">
    <property type="term" value="P:mRNA transport"/>
    <property type="evidence" value="ECO:0007669"/>
    <property type="project" value="UniProtKB-KW"/>
</dbReference>
<proteinExistence type="inferred from homology"/>
<dbReference type="InterPro" id="IPR037665">
    <property type="entry name" value="Nucleoporin_S59-like"/>
</dbReference>
<evidence type="ECO:0000313" key="12">
    <source>
        <dbReference type="Proteomes" id="UP001146793"/>
    </source>
</evidence>
<dbReference type="Gene3D" id="3.30.1610.10">
    <property type="entry name" value="Peptidase S59, nucleoporin"/>
    <property type="match status" value="1"/>
</dbReference>